<dbReference type="PANTHER" id="PTHR23266">
    <property type="entry name" value="IMMUNOGLOBULIN HEAVY CHAIN"/>
    <property type="match status" value="1"/>
</dbReference>
<proteinExistence type="evidence at protein level"/>
<keyword evidence="3" id="KW-1280">Immunoglobulin</keyword>
<dbReference type="PROSITE" id="PS50835">
    <property type="entry name" value="IG_LIKE"/>
    <property type="match status" value="1"/>
</dbReference>
<name>A0ABK0LYC2_RAT</name>
<evidence type="ECO:0000256" key="2">
    <source>
        <dbReference type="ARBA" id="ARBA00023130"/>
    </source>
</evidence>
<keyword evidence="6" id="KW-1185">Reference proteome</keyword>
<dbReference type="SUPFAM" id="SSF48726">
    <property type="entry name" value="Immunoglobulin"/>
    <property type="match status" value="1"/>
</dbReference>
<evidence type="ECO:0000313" key="5">
    <source>
        <dbReference type="Ensembl" id="ENSRNOP00000111480.1"/>
    </source>
</evidence>
<keyword evidence="7" id="KW-1267">Proteomics identification</keyword>
<dbReference type="Pfam" id="PF07686">
    <property type="entry name" value="V-set"/>
    <property type="match status" value="1"/>
</dbReference>
<dbReference type="InterPro" id="IPR007110">
    <property type="entry name" value="Ig-like_dom"/>
</dbReference>
<sequence length="140" mass="15773">MVVAQSKTSKSRSLRERKQFHESLPLGFLFTGTQAQIQLVQSGPELKKPGESVKISCKASGYTFTNYGMYWVKQAPGQGLQYMGWINTETGKPTYADDFKGRFVFFLETSASTAYLQINNLKNEDMATYFCARHSVKNTS</sequence>
<dbReference type="Gene3D" id="2.60.40.10">
    <property type="entry name" value="Immunoglobulins"/>
    <property type="match status" value="1"/>
</dbReference>
<evidence type="ECO:0000259" key="4">
    <source>
        <dbReference type="PROSITE" id="PS50835"/>
    </source>
</evidence>
<dbReference type="SMART" id="SM00406">
    <property type="entry name" value="IGv"/>
    <property type="match status" value="1"/>
</dbReference>
<evidence type="ECO:0000313" key="6">
    <source>
        <dbReference type="Proteomes" id="UP000002494"/>
    </source>
</evidence>
<accession>A0ABK0LYC2</accession>
<dbReference type="InterPro" id="IPR013783">
    <property type="entry name" value="Ig-like_fold"/>
</dbReference>
<dbReference type="GeneTree" id="ENSGT00940000161255"/>
<evidence type="ECO:0007829" key="7">
    <source>
        <dbReference type="PeptideAtlas" id="A0ABK0LYC2"/>
    </source>
</evidence>
<feature type="domain" description="Ig-like" evidence="4">
    <location>
        <begin position="35"/>
        <end position="140"/>
    </location>
</feature>
<evidence type="ECO:0000256" key="1">
    <source>
        <dbReference type="ARBA" id="ARBA00022859"/>
    </source>
</evidence>
<keyword evidence="2" id="KW-1064">Adaptive immunity</keyword>
<dbReference type="InterPro" id="IPR050199">
    <property type="entry name" value="IgHV"/>
</dbReference>
<dbReference type="Proteomes" id="UP000002494">
    <property type="component" value="Chromosome 6"/>
</dbReference>
<organism evidence="5 6">
    <name type="scientific">Rattus norvegicus</name>
    <name type="common">Rat</name>
    <dbReference type="NCBI Taxonomy" id="10116"/>
    <lineage>
        <taxon>Eukaryota</taxon>
        <taxon>Metazoa</taxon>
        <taxon>Chordata</taxon>
        <taxon>Craniata</taxon>
        <taxon>Vertebrata</taxon>
        <taxon>Euteleostomi</taxon>
        <taxon>Mammalia</taxon>
        <taxon>Eutheria</taxon>
        <taxon>Euarchontoglires</taxon>
        <taxon>Glires</taxon>
        <taxon>Rodentia</taxon>
        <taxon>Myomorpha</taxon>
        <taxon>Muroidea</taxon>
        <taxon>Muridae</taxon>
        <taxon>Murinae</taxon>
        <taxon>Rattus</taxon>
    </lineage>
</organism>
<dbReference type="Ensembl" id="ENSRNOT00000157926.1">
    <property type="protein sequence ID" value="ENSRNOP00000111480.1"/>
    <property type="gene ID" value="ENSRNOG00000079286.1"/>
</dbReference>
<reference evidence="5" key="2">
    <citation type="submission" date="2025-08" db="UniProtKB">
        <authorList>
            <consortium name="Ensembl"/>
        </authorList>
    </citation>
    <scope>IDENTIFICATION</scope>
    <source>
        <strain evidence="5">Brown Norway</strain>
    </source>
</reference>
<dbReference type="InterPro" id="IPR036179">
    <property type="entry name" value="Ig-like_dom_sf"/>
</dbReference>
<dbReference type="InterPro" id="IPR013106">
    <property type="entry name" value="Ig_V-set"/>
</dbReference>
<keyword evidence="1" id="KW-0391">Immunity</keyword>
<evidence type="ECO:0000256" key="3">
    <source>
        <dbReference type="ARBA" id="ARBA00043265"/>
    </source>
</evidence>
<protein>
    <recommendedName>
        <fullName evidence="4">Ig-like domain-containing protein</fullName>
    </recommendedName>
</protein>
<reference evidence="5" key="3">
    <citation type="submission" date="2025-09" db="UniProtKB">
        <authorList>
            <consortium name="Ensembl"/>
        </authorList>
    </citation>
    <scope>IDENTIFICATION</scope>
    <source>
        <strain evidence="5">Brown Norway</strain>
    </source>
</reference>
<reference evidence="5" key="1">
    <citation type="submission" date="2024-01" db="EMBL/GenBank/DDBJ databases">
        <title>GRCr8: a new rat reference genome assembly contstructed from accurate long reads and long range scaffolding.</title>
        <authorList>
            <person name="Doris P.A."/>
            <person name="Kalbfleisch T."/>
            <person name="Li K."/>
            <person name="Howe K."/>
            <person name="Wood J."/>
        </authorList>
    </citation>
    <scope>NUCLEOTIDE SEQUENCE [LARGE SCALE GENOMIC DNA]</scope>
    <source>
        <strain evidence="5">Brown Norway</strain>
    </source>
</reference>